<protein>
    <submittedName>
        <fullName evidence="13">Methyl-accepting chemotaxis sensory transducer</fullName>
    </submittedName>
</protein>
<dbReference type="SUPFAM" id="SSF58104">
    <property type="entry name" value="Methyl-accepting chemotaxis protein (MCP) signaling domain"/>
    <property type="match status" value="1"/>
</dbReference>
<dbReference type="PANTHER" id="PTHR32089:SF119">
    <property type="entry name" value="METHYL-ACCEPTING CHEMOTAXIS PROTEIN CTPL"/>
    <property type="match status" value="1"/>
</dbReference>
<evidence type="ECO:0000256" key="7">
    <source>
        <dbReference type="ARBA" id="ARBA00029447"/>
    </source>
</evidence>
<evidence type="ECO:0000259" key="12">
    <source>
        <dbReference type="PROSITE" id="PS50885"/>
    </source>
</evidence>
<dbReference type="Gene3D" id="1.10.287.950">
    <property type="entry name" value="Methyl-accepting chemotaxis protein"/>
    <property type="match status" value="1"/>
</dbReference>
<evidence type="ECO:0000313" key="14">
    <source>
        <dbReference type="Proteomes" id="UP000001558"/>
    </source>
</evidence>
<keyword evidence="5 10" id="KW-0472">Membrane</keyword>
<evidence type="ECO:0000256" key="4">
    <source>
        <dbReference type="ARBA" id="ARBA00022989"/>
    </source>
</evidence>
<sequence precursor="true">MLAILRRFTILQRLILMLVLAAIGTFVFASFSINEQRNNLIKQKWLQNDAQLSTLLSVIDTHYRQSQQNILTPEDAQREAANLVNQIQYGESGYFLLFDADHTLLANGASPDQLGIKASKLTSQMGGNALDKLLDKAMASGIAKASMEMRNPITGEQEEALMEARTFPAWQWTLVTTSYMSDVNDTTISVMYNYLGIMLLISVPIFAFFLILNHSISSPLNQAIDAMKDIAEGEGDLTKRLPTQGKDEVVALAIAFNNFVGKINKMVADLQPVGHDLNQDADRLFNAVAESNASVDHLHQETSSVATAINQMLSTTHEMASSTQQAADAANSVKQQAQDSKQQMDGTVENTHKLVQELKNAEGITQHLGVSSEQIGSILDVIRGIADQTNLLALNAAIEAARAGAHGRGFAVVADEVRALANRTQDSTNEIQKIITDIQNGVANVMHSNSDTQTQSVELQQQAQAVGESLNTILELIAHISDMNTQLASATEEQSLVTEEINRNICSITELSEVSVKANESNRMAAESLRQISQTSAKILGQFKV</sequence>
<dbReference type="Gene3D" id="3.30.450.20">
    <property type="entry name" value="PAS domain"/>
    <property type="match status" value="1"/>
</dbReference>
<evidence type="ECO:0000256" key="6">
    <source>
        <dbReference type="ARBA" id="ARBA00023224"/>
    </source>
</evidence>
<accession>A3QE36</accession>
<organism evidence="13 14">
    <name type="scientific">Shewanella loihica (strain ATCC BAA-1088 / PV-4)</name>
    <dbReference type="NCBI Taxonomy" id="323850"/>
    <lineage>
        <taxon>Bacteria</taxon>
        <taxon>Pseudomonadati</taxon>
        <taxon>Pseudomonadota</taxon>
        <taxon>Gammaproteobacteria</taxon>
        <taxon>Alteromonadales</taxon>
        <taxon>Shewanellaceae</taxon>
        <taxon>Shewanella</taxon>
    </lineage>
</organism>
<dbReference type="FunFam" id="1.10.287.950:FF:000001">
    <property type="entry name" value="Methyl-accepting chemotaxis sensory transducer"/>
    <property type="match status" value="1"/>
</dbReference>
<dbReference type="SMART" id="SM00283">
    <property type="entry name" value="MA"/>
    <property type="match status" value="1"/>
</dbReference>
<gene>
    <name evidence="13" type="ordered locus">Shew_1868</name>
</gene>
<dbReference type="CDD" id="cd18774">
    <property type="entry name" value="PDC2_HK_sensor"/>
    <property type="match status" value="1"/>
</dbReference>
<evidence type="ECO:0000256" key="8">
    <source>
        <dbReference type="PROSITE-ProRule" id="PRU00284"/>
    </source>
</evidence>
<dbReference type="GO" id="GO:0004888">
    <property type="term" value="F:transmembrane signaling receptor activity"/>
    <property type="evidence" value="ECO:0007669"/>
    <property type="project" value="InterPro"/>
</dbReference>
<dbReference type="SMART" id="SM00304">
    <property type="entry name" value="HAMP"/>
    <property type="match status" value="1"/>
</dbReference>
<dbReference type="PROSITE" id="PS50111">
    <property type="entry name" value="CHEMOTAXIS_TRANSDUC_2"/>
    <property type="match status" value="1"/>
</dbReference>
<keyword evidence="6 8" id="KW-0807">Transducer</keyword>
<dbReference type="HOGENOM" id="CLU_000445_107_21_6"/>
<dbReference type="Pfam" id="PF00015">
    <property type="entry name" value="MCPsignal"/>
    <property type="match status" value="1"/>
</dbReference>
<evidence type="ECO:0000256" key="5">
    <source>
        <dbReference type="ARBA" id="ARBA00023136"/>
    </source>
</evidence>
<evidence type="ECO:0000256" key="2">
    <source>
        <dbReference type="ARBA" id="ARBA00022475"/>
    </source>
</evidence>
<dbReference type="eggNOG" id="COG0840">
    <property type="taxonomic scope" value="Bacteria"/>
</dbReference>
<name>A3QE36_SHELP</name>
<dbReference type="Pfam" id="PF00672">
    <property type="entry name" value="HAMP"/>
    <property type="match status" value="1"/>
</dbReference>
<reference evidence="13 14" key="1">
    <citation type="submission" date="2007-03" db="EMBL/GenBank/DDBJ databases">
        <title>Complete sequence of Shewanella loihica PV-4.</title>
        <authorList>
            <consortium name="US DOE Joint Genome Institute"/>
            <person name="Copeland A."/>
            <person name="Lucas S."/>
            <person name="Lapidus A."/>
            <person name="Barry K."/>
            <person name="Detter J.C."/>
            <person name="Glavina del Rio T."/>
            <person name="Hammon N."/>
            <person name="Israni S."/>
            <person name="Dalin E."/>
            <person name="Tice H."/>
            <person name="Pitluck S."/>
            <person name="Chain P."/>
            <person name="Malfatti S."/>
            <person name="Shin M."/>
            <person name="Vergez L."/>
            <person name="Schmutz J."/>
            <person name="Larimer F."/>
            <person name="Land M."/>
            <person name="Hauser L."/>
            <person name="Kyrpides N."/>
            <person name="Mikhailova N."/>
            <person name="Romine M.F."/>
            <person name="Serres G."/>
            <person name="Fredrickson J."/>
            <person name="Tiedje J."/>
            <person name="Richardson P."/>
        </authorList>
    </citation>
    <scope>NUCLEOTIDE SEQUENCE [LARGE SCALE GENOMIC DNA]</scope>
    <source>
        <strain evidence="14">ATCC BAA-1088 / PV-4</strain>
    </source>
</reference>
<dbReference type="Pfam" id="PF17200">
    <property type="entry name" value="sCache_2"/>
    <property type="match status" value="1"/>
</dbReference>
<dbReference type="KEGG" id="slo:Shew_1868"/>
<keyword evidence="2" id="KW-1003">Cell membrane</keyword>
<dbReference type="CDD" id="cd06225">
    <property type="entry name" value="HAMP"/>
    <property type="match status" value="1"/>
</dbReference>
<feature type="region of interest" description="Disordered" evidence="9">
    <location>
        <begin position="324"/>
        <end position="345"/>
    </location>
</feature>
<comment type="similarity">
    <text evidence="7">Belongs to the methyl-accepting chemotaxis (MCP) protein family.</text>
</comment>
<evidence type="ECO:0000259" key="11">
    <source>
        <dbReference type="PROSITE" id="PS50111"/>
    </source>
</evidence>
<evidence type="ECO:0000256" key="10">
    <source>
        <dbReference type="SAM" id="Phobius"/>
    </source>
</evidence>
<dbReference type="RefSeq" id="WP_011865666.1">
    <property type="nucleotide sequence ID" value="NC_009092.1"/>
</dbReference>
<dbReference type="STRING" id="323850.Shew_1868"/>
<dbReference type="InterPro" id="IPR004090">
    <property type="entry name" value="Chemotax_Me-accpt_rcpt"/>
</dbReference>
<dbReference type="SMART" id="SM01049">
    <property type="entry name" value="Cache_2"/>
    <property type="match status" value="1"/>
</dbReference>
<evidence type="ECO:0000256" key="9">
    <source>
        <dbReference type="SAM" id="MobiDB-lite"/>
    </source>
</evidence>
<dbReference type="PANTHER" id="PTHR32089">
    <property type="entry name" value="METHYL-ACCEPTING CHEMOTAXIS PROTEIN MCPB"/>
    <property type="match status" value="1"/>
</dbReference>
<dbReference type="GO" id="GO:0006935">
    <property type="term" value="P:chemotaxis"/>
    <property type="evidence" value="ECO:0007669"/>
    <property type="project" value="InterPro"/>
</dbReference>
<dbReference type="EMBL" id="CP000606">
    <property type="protein sequence ID" value="ABO23734.1"/>
    <property type="molecule type" value="Genomic_DNA"/>
</dbReference>
<dbReference type="PROSITE" id="PS50885">
    <property type="entry name" value="HAMP"/>
    <property type="match status" value="1"/>
</dbReference>
<evidence type="ECO:0000256" key="1">
    <source>
        <dbReference type="ARBA" id="ARBA00004651"/>
    </source>
</evidence>
<evidence type="ECO:0000313" key="13">
    <source>
        <dbReference type="EMBL" id="ABO23734.1"/>
    </source>
</evidence>
<dbReference type="GO" id="GO:0005886">
    <property type="term" value="C:plasma membrane"/>
    <property type="evidence" value="ECO:0007669"/>
    <property type="project" value="UniProtKB-SubCell"/>
</dbReference>
<keyword evidence="14" id="KW-1185">Reference proteome</keyword>
<dbReference type="InterPro" id="IPR004089">
    <property type="entry name" value="MCPsignal_dom"/>
</dbReference>
<proteinExistence type="inferred from homology"/>
<dbReference type="InterPro" id="IPR033480">
    <property type="entry name" value="sCache_2"/>
</dbReference>
<dbReference type="Proteomes" id="UP000001558">
    <property type="component" value="Chromosome"/>
</dbReference>
<feature type="transmembrane region" description="Helical" evidence="10">
    <location>
        <begin position="191"/>
        <end position="212"/>
    </location>
</feature>
<keyword evidence="3 10" id="KW-0812">Transmembrane</keyword>
<dbReference type="InterPro" id="IPR003660">
    <property type="entry name" value="HAMP_dom"/>
</dbReference>
<keyword evidence="4 10" id="KW-1133">Transmembrane helix</keyword>
<dbReference type="PRINTS" id="PR00260">
    <property type="entry name" value="CHEMTRNSDUCR"/>
</dbReference>
<feature type="domain" description="HAMP" evidence="12">
    <location>
        <begin position="214"/>
        <end position="268"/>
    </location>
</feature>
<feature type="domain" description="Methyl-accepting transducer" evidence="11">
    <location>
        <begin position="273"/>
        <end position="509"/>
    </location>
</feature>
<evidence type="ECO:0000256" key="3">
    <source>
        <dbReference type="ARBA" id="ARBA00022692"/>
    </source>
</evidence>
<dbReference type="GO" id="GO:0007165">
    <property type="term" value="P:signal transduction"/>
    <property type="evidence" value="ECO:0007669"/>
    <property type="project" value="UniProtKB-KW"/>
</dbReference>
<dbReference type="OrthoDB" id="2489132at2"/>
<dbReference type="AlphaFoldDB" id="A3QE36"/>
<comment type="subcellular location">
    <subcellularLocation>
        <location evidence="1">Cell membrane</location>
        <topology evidence="1">Multi-pass membrane protein</topology>
    </subcellularLocation>
</comment>